<dbReference type="SUPFAM" id="SSF54285">
    <property type="entry name" value="MoaD/ThiS"/>
    <property type="match status" value="1"/>
</dbReference>
<name>A0A7J3M336_ARCFL</name>
<dbReference type="InterPro" id="IPR016155">
    <property type="entry name" value="Mopterin_synth/thiamin_S_b"/>
</dbReference>
<evidence type="ECO:0000313" key="1">
    <source>
        <dbReference type="EMBL" id="HGT82674.1"/>
    </source>
</evidence>
<dbReference type="InterPro" id="IPR053833">
    <property type="entry name" value="SAMP2"/>
</dbReference>
<comment type="caution">
    <text evidence="1">The sequence shown here is derived from an EMBL/GenBank/DDBJ whole genome shotgun (WGS) entry which is preliminary data.</text>
</comment>
<accession>A0A7J3M336</accession>
<organism evidence="1">
    <name type="scientific">Archaeoglobus fulgidus</name>
    <dbReference type="NCBI Taxonomy" id="2234"/>
    <lineage>
        <taxon>Archaea</taxon>
        <taxon>Methanobacteriati</taxon>
        <taxon>Methanobacteriota</taxon>
        <taxon>Archaeoglobi</taxon>
        <taxon>Archaeoglobales</taxon>
        <taxon>Archaeoglobaceae</taxon>
        <taxon>Archaeoglobus</taxon>
    </lineage>
</organism>
<proteinExistence type="predicted"/>
<dbReference type="AlphaFoldDB" id="A0A7J3M336"/>
<dbReference type="Pfam" id="PF21965">
    <property type="entry name" value="SAMP2"/>
    <property type="match status" value="1"/>
</dbReference>
<dbReference type="Gene3D" id="3.10.20.30">
    <property type="match status" value="1"/>
</dbReference>
<reference evidence="1" key="1">
    <citation type="journal article" date="2020" name="mSystems">
        <title>Genome- and Community-Level Interaction Insights into Carbon Utilization and Element Cycling Functions of Hydrothermarchaeota in Hydrothermal Sediment.</title>
        <authorList>
            <person name="Zhou Z."/>
            <person name="Liu Y."/>
            <person name="Xu W."/>
            <person name="Pan J."/>
            <person name="Luo Z.H."/>
            <person name="Li M."/>
        </authorList>
    </citation>
    <scope>NUCLEOTIDE SEQUENCE [LARGE SCALE GENOMIC DNA]</scope>
    <source>
        <strain evidence="1">SpSt-587</strain>
    </source>
</reference>
<sequence length="68" mass="7659">MRLKIKFVGFKKSEEVIELKEKLRYTEILENLGINPETVVLIRDSTPLPLDEFAEGGEVTVIRVISGG</sequence>
<dbReference type="InterPro" id="IPR012675">
    <property type="entry name" value="Beta-grasp_dom_sf"/>
</dbReference>
<protein>
    <submittedName>
        <fullName evidence="1">MoaD/ThiS family protein</fullName>
    </submittedName>
</protein>
<gene>
    <name evidence="1" type="ORF">ENT52_02995</name>
</gene>
<dbReference type="EMBL" id="DSYZ01000068">
    <property type="protein sequence ID" value="HGT82674.1"/>
    <property type="molecule type" value="Genomic_DNA"/>
</dbReference>